<dbReference type="Proteomes" id="UP000014680">
    <property type="component" value="Unassembled WGS sequence"/>
</dbReference>
<dbReference type="GeneID" id="14890484"/>
<keyword evidence="2" id="KW-1185">Reference proteome</keyword>
<reference evidence="1 2" key="1">
    <citation type="submission" date="2012-10" db="EMBL/GenBank/DDBJ databases">
        <authorList>
            <person name="Zafar N."/>
            <person name="Inman J."/>
            <person name="Hall N."/>
            <person name="Lorenzi H."/>
            <person name="Caler E."/>
        </authorList>
    </citation>
    <scope>NUCLEOTIDE SEQUENCE [LARGE SCALE GENOMIC DNA]</scope>
    <source>
        <strain evidence="1 2">IP1</strain>
    </source>
</reference>
<dbReference type="EMBL" id="KB206467">
    <property type="protein sequence ID" value="ELP91506.1"/>
    <property type="molecule type" value="Genomic_DNA"/>
</dbReference>
<dbReference type="RefSeq" id="XP_004258277.1">
    <property type="nucleotide sequence ID" value="XM_004258229.1"/>
</dbReference>
<evidence type="ECO:0000313" key="2">
    <source>
        <dbReference type="Proteomes" id="UP000014680"/>
    </source>
</evidence>
<dbReference type="KEGG" id="eiv:EIN_511990"/>
<gene>
    <name evidence="1" type="ORF">EIN_511990</name>
</gene>
<evidence type="ECO:0000313" key="1">
    <source>
        <dbReference type="EMBL" id="ELP91506.1"/>
    </source>
</evidence>
<evidence type="ECO:0008006" key="3">
    <source>
        <dbReference type="Google" id="ProtNLM"/>
    </source>
</evidence>
<dbReference type="OrthoDB" id="27783at2759"/>
<name>A0A0A1UFB5_ENTIV</name>
<organism evidence="1 2">
    <name type="scientific">Entamoeba invadens IP1</name>
    <dbReference type="NCBI Taxonomy" id="370355"/>
    <lineage>
        <taxon>Eukaryota</taxon>
        <taxon>Amoebozoa</taxon>
        <taxon>Evosea</taxon>
        <taxon>Archamoebae</taxon>
        <taxon>Mastigamoebida</taxon>
        <taxon>Entamoebidae</taxon>
        <taxon>Entamoeba</taxon>
    </lineage>
</organism>
<sequence>MGNTTTIPGSIRSEYVTQPEKCVVSFETSETRISFKKHKTVKFSKPLQFSNEGNAVTTLSKSKSDTSLSLKNKLSFRIRHFSKPRLGEVQKDKNENFLLTEINKKYSGNDVLYNFLVSKTMTDDLQVEFDSEVSGFDSRELRSVVSCKNKLIFIFRVNGDIFGFYQDELVQPSKTNSINAESDNFFLFSFKLTDSTPSEFLRKTQNKSSFILYPDSNKMIISVFSAFWMDKKGTISFNPCVRDFYDVQNQTFNPFVDFDTKDRQSLICSRLIVLKA</sequence>
<dbReference type="AlphaFoldDB" id="A0A0A1UFB5"/>
<proteinExistence type="predicted"/>
<dbReference type="VEuPathDB" id="AmoebaDB:EIN_511990"/>
<accession>A0A0A1UFB5</accession>
<protein>
    <recommendedName>
        <fullName evidence="3">TLDc domain-containing protein</fullName>
    </recommendedName>
</protein>